<dbReference type="EMBL" id="JABSTU010006872">
    <property type="protein sequence ID" value="KAH7931725.1"/>
    <property type="molecule type" value="Genomic_DNA"/>
</dbReference>
<dbReference type="AlphaFoldDB" id="A0A9J6CTU0"/>
<sequence length="113" mass="13018">MTADHRRRAQPAWQQRQQPAAQLNGEGRLPPQWCATSPRCLGAGSQRPMLMNIRQVRRRRFTRSENTYEAGSSSSVPFSWNSLIRESLLQTSWPISLSADSDDDEFDLFNPRR</sequence>
<dbReference type="Proteomes" id="UP000821866">
    <property type="component" value="Unassembled WGS sequence"/>
</dbReference>
<evidence type="ECO:0000256" key="1">
    <source>
        <dbReference type="SAM" id="MobiDB-lite"/>
    </source>
</evidence>
<evidence type="ECO:0000313" key="3">
    <source>
        <dbReference type="Proteomes" id="UP000821866"/>
    </source>
</evidence>
<accession>A0A9J6CTU0</accession>
<name>A0A9J6CTU0_RHIMP</name>
<keyword evidence="3" id="KW-1185">Reference proteome</keyword>
<organism evidence="2 3">
    <name type="scientific">Rhipicephalus microplus</name>
    <name type="common">Cattle tick</name>
    <name type="synonym">Boophilus microplus</name>
    <dbReference type="NCBI Taxonomy" id="6941"/>
    <lineage>
        <taxon>Eukaryota</taxon>
        <taxon>Metazoa</taxon>
        <taxon>Ecdysozoa</taxon>
        <taxon>Arthropoda</taxon>
        <taxon>Chelicerata</taxon>
        <taxon>Arachnida</taxon>
        <taxon>Acari</taxon>
        <taxon>Parasitiformes</taxon>
        <taxon>Ixodida</taxon>
        <taxon>Ixodoidea</taxon>
        <taxon>Ixodidae</taxon>
        <taxon>Rhipicephalinae</taxon>
        <taxon>Rhipicephalus</taxon>
        <taxon>Boophilus</taxon>
    </lineage>
</organism>
<reference evidence="2" key="1">
    <citation type="journal article" date="2020" name="Cell">
        <title>Large-Scale Comparative Analyses of Tick Genomes Elucidate Their Genetic Diversity and Vector Capacities.</title>
        <authorList>
            <consortium name="Tick Genome and Microbiome Consortium (TIGMIC)"/>
            <person name="Jia N."/>
            <person name="Wang J."/>
            <person name="Shi W."/>
            <person name="Du L."/>
            <person name="Sun Y."/>
            <person name="Zhan W."/>
            <person name="Jiang J.F."/>
            <person name="Wang Q."/>
            <person name="Zhang B."/>
            <person name="Ji P."/>
            <person name="Bell-Sakyi L."/>
            <person name="Cui X.M."/>
            <person name="Yuan T.T."/>
            <person name="Jiang B.G."/>
            <person name="Yang W.F."/>
            <person name="Lam T.T."/>
            <person name="Chang Q.C."/>
            <person name="Ding S.J."/>
            <person name="Wang X.J."/>
            <person name="Zhu J.G."/>
            <person name="Ruan X.D."/>
            <person name="Zhao L."/>
            <person name="Wei J.T."/>
            <person name="Ye R.Z."/>
            <person name="Que T.C."/>
            <person name="Du C.H."/>
            <person name="Zhou Y.H."/>
            <person name="Cheng J.X."/>
            <person name="Dai P.F."/>
            <person name="Guo W.B."/>
            <person name="Han X.H."/>
            <person name="Huang E.J."/>
            <person name="Li L.F."/>
            <person name="Wei W."/>
            <person name="Gao Y.C."/>
            <person name="Liu J.Z."/>
            <person name="Shao H.Z."/>
            <person name="Wang X."/>
            <person name="Wang C.C."/>
            <person name="Yang T.C."/>
            <person name="Huo Q.B."/>
            <person name="Li W."/>
            <person name="Chen H.Y."/>
            <person name="Chen S.E."/>
            <person name="Zhou L.G."/>
            <person name="Ni X.B."/>
            <person name="Tian J.H."/>
            <person name="Sheng Y."/>
            <person name="Liu T."/>
            <person name="Pan Y.S."/>
            <person name="Xia L.Y."/>
            <person name="Li J."/>
            <person name="Zhao F."/>
            <person name="Cao W.C."/>
        </authorList>
    </citation>
    <scope>NUCLEOTIDE SEQUENCE</scope>
    <source>
        <strain evidence="2">Rmic-2018</strain>
    </source>
</reference>
<reference evidence="2" key="2">
    <citation type="submission" date="2021-09" db="EMBL/GenBank/DDBJ databases">
        <authorList>
            <person name="Jia N."/>
            <person name="Wang J."/>
            <person name="Shi W."/>
            <person name="Du L."/>
            <person name="Sun Y."/>
            <person name="Zhan W."/>
            <person name="Jiang J."/>
            <person name="Wang Q."/>
            <person name="Zhang B."/>
            <person name="Ji P."/>
            <person name="Sakyi L.B."/>
            <person name="Cui X."/>
            <person name="Yuan T."/>
            <person name="Jiang B."/>
            <person name="Yang W."/>
            <person name="Lam T.T.-Y."/>
            <person name="Chang Q."/>
            <person name="Ding S."/>
            <person name="Wang X."/>
            <person name="Zhu J."/>
            <person name="Ruan X."/>
            <person name="Zhao L."/>
            <person name="Wei J."/>
            <person name="Que T."/>
            <person name="Du C."/>
            <person name="Cheng J."/>
            <person name="Dai P."/>
            <person name="Han X."/>
            <person name="Huang E."/>
            <person name="Gao Y."/>
            <person name="Liu J."/>
            <person name="Shao H."/>
            <person name="Ye R."/>
            <person name="Li L."/>
            <person name="Wei W."/>
            <person name="Wang X."/>
            <person name="Wang C."/>
            <person name="Huo Q."/>
            <person name="Li W."/>
            <person name="Guo W."/>
            <person name="Chen H."/>
            <person name="Chen S."/>
            <person name="Zhou L."/>
            <person name="Zhou L."/>
            <person name="Ni X."/>
            <person name="Tian J."/>
            <person name="Zhou Y."/>
            <person name="Sheng Y."/>
            <person name="Liu T."/>
            <person name="Pan Y."/>
            <person name="Xia L."/>
            <person name="Li J."/>
            <person name="Zhao F."/>
            <person name="Cao W."/>
        </authorList>
    </citation>
    <scope>NUCLEOTIDE SEQUENCE</scope>
    <source>
        <strain evidence="2">Rmic-2018</strain>
        <tissue evidence="2">Larvae</tissue>
    </source>
</reference>
<feature type="region of interest" description="Disordered" evidence="1">
    <location>
        <begin position="1"/>
        <end position="30"/>
    </location>
</feature>
<comment type="caution">
    <text evidence="2">The sequence shown here is derived from an EMBL/GenBank/DDBJ whole genome shotgun (WGS) entry which is preliminary data.</text>
</comment>
<protein>
    <submittedName>
        <fullName evidence="2">Uncharacterized protein</fullName>
    </submittedName>
</protein>
<feature type="compositionally biased region" description="Low complexity" evidence="1">
    <location>
        <begin position="10"/>
        <end position="22"/>
    </location>
</feature>
<proteinExistence type="predicted"/>
<evidence type="ECO:0000313" key="2">
    <source>
        <dbReference type="EMBL" id="KAH7931725.1"/>
    </source>
</evidence>
<gene>
    <name evidence="2" type="ORF">HPB51_029753</name>
</gene>